<evidence type="ECO:0000313" key="3">
    <source>
        <dbReference type="Proteomes" id="UP000516957"/>
    </source>
</evidence>
<feature type="region of interest" description="Disordered" evidence="1">
    <location>
        <begin position="148"/>
        <end position="185"/>
    </location>
</feature>
<dbReference type="Proteomes" id="UP000516957">
    <property type="component" value="Unassembled WGS sequence"/>
</dbReference>
<proteinExistence type="predicted"/>
<reference evidence="2 3" key="1">
    <citation type="submission" date="2020-07" db="EMBL/GenBank/DDBJ databases">
        <title>Sequencing the genomes of 1000 actinobacteria strains.</title>
        <authorList>
            <person name="Klenk H.-P."/>
        </authorList>
    </citation>
    <scope>NUCLEOTIDE SEQUENCE [LARGE SCALE GENOMIC DNA]</scope>
    <source>
        <strain evidence="2 3">DSM 18965</strain>
    </source>
</reference>
<keyword evidence="3" id="KW-1185">Reference proteome</keyword>
<evidence type="ECO:0000256" key="1">
    <source>
        <dbReference type="SAM" id="MobiDB-lite"/>
    </source>
</evidence>
<feature type="compositionally biased region" description="Polar residues" evidence="1">
    <location>
        <begin position="148"/>
        <end position="158"/>
    </location>
</feature>
<evidence type="ECO:0000313" key="2">
    <source>
        <dbReference type="EMBL" id="NYD57626.1"/>
    </source>
</evidence>
<comment type="caution">
    <text evidence="2">The sequence shown here is derived from an EMBL/GenBank/DDBJ whole genome shotgun (WGS) entry which is preliminary data.</text>
</comment>
<dbReference type="RefSeq" id="WP_179615363.1">
    <property type="nucleotide sequence ID" value="NZ_CP059163.1"/>
</dbReference>
<gene>
    <name evidence="2" type="ORF">BKA08_001864</name>
</gene>
<name>A0A7Y9F1I8_9ACTN</name>
<dbReference type="AlphaFoldDB" id="A0A7Y9F1I8"/>
<organism evidence="2 3">
    <name type="scientific">Nocardioides marinisabuli</name>
    <dbReference type="NCBI Taxonomy" id="419476"/>
    <lineage>
        <taxon>Bacteria</taxon>
        <taxon>Bacillati</taxon>
        <taxon>Actinomycetota</taxon>
        <taxon>Actinomycetes</taxon>
        <taxon>Propionibacteriales</taxon>
        <taxon>Nocardioidaceae</taxon>
        <taxon>Nocardioides</taxon>
    </lineage>
</organism>
<accession>A0A7Y9F1I8</accession>
<dbReference type="EMBL" id="JACCBE010000001">
    <property type="protein sequence ID" value="NYD57626.1"/>
    <property type="molecule type" value="Genomic_DNA"/>
</dbReference>
<protein>
    <submittedName>
        <fullName evidence="2">Uncharacterized protein</fullName>
    </submittedName>
</protein>
<sequence length="398" mass="43000">MLPMSPGALRQPSQLAIVAVVLATTLGLAAGPSRALAAAESSATTVSPAAAQRDDVEEPADELPGQRLAEILRFGRSNVGRMGLQIKAVNDQPGVPLTITLYGCNGKPGMSKSVAKSKAKQRVLFLPRRQDKFGSFIRIDATWANPSGDHTLTYGSNASKKDRNAEDKGCRSGRPPRLAMQGSQSYPSNAADFDAIVKVKDLPAPAEVSLERWIRAEQRWAVEQTTLYRDGQHAEPARVPGYGERSVVYRACATTPAGLTSCSEPRPYFATGHPVTEEEPRRAFTDAEETTWLDAALDAINQRRAADGLAPVTREVTYSEQTTYPVALRYYETGSTRDGPTPRRAYVAGLAFSDYEVRIAPVDWLLDPALDAVGLSVHWDETGGFDGAYLAYAVAATE</sequence>
<feature type="compositionally biased region" description="Basic and acidic residues" evidence="1">
    <location>
        <begin position="159"/>
        <end position="170"/>
    </location>
</feature>